<dbReference type="InterPro" id="IPR050509">
    <property type="entry name" value="CoA-transferase_III"/>
</dbReference>
<dbReference type="PANTHER" id="PTHR48228:SF5">
    <property type="entry name" value="ALPHA-METHYLACYL-COA RACEMASE"/>
    <property type="match status" value="1"/>
</dbReference>
<keyword evidence="2" id="KW-1185">Reference proteome</keyword>
<dbReference type="OrthoDB" id="9781472at2"/>
<organism evidence="1 2">
    <name type="scientific">Desulforhopalus singaporensis</name>
    <dbReference type="NCBI Taxonomy" id="91360"/>
    <lineage>
        <taxon>Bacteria</taxon>
        <taxon>Pseudomonadati</taxon>
        <taxon>Thermodesulfobacteriota</taxon>
        <taxon>Desulfobulbia</taxon>
        <taxon>Desulfobulbales</taxon>
        <taxon>Desulfocapsaceae</taxon>
        <taxon>Desulforhopalus</taxon>
    </lineage>
</organism>
<dbReference type="STRING" id="91360.SAMN05660330_01506"/>
<sequence>MMNKGVLENILVLDLSRMLPGPYCSMILADHGAEVIAIESSRFQEDGLFFNDLNRNKQHMSLNLKSAKGAEIFFELAKKADVILEGFRPGVVKRLGVDYESIRQVNPGIVYCSISGYGQTGPKSQEVGHDVNYLSSAGLLDLIGEKDRPPAIPGIQIADIAGGSMNAVIGILLALLDREKSGKGQHIDISMTDGVLGFLSLPYYFSRATGNQPERADGMLSHRYGCYNTYRTEDGKYVAIGAVEHRFWARLCAILELDHFTNLQYDEKRRTEIIAKLRKIFSSKAQKEWERILGGEDVCFSCIRTMDEVFTCDLFIDRGMIQSYGSEDGESDTARYGFGIPVKLSRTPGAIRSNPCGFGVHTEQILQELGYDEDEIETFRQSGVI</sequence>
<dbReference type="AlphaFoldDB" id="A0A1H0NZJ4"/>
<protein>
    <submittedName>
        <fullName evidence="1">Crotonobetainyl-CoA:carnitine CoA-transferase CaiB</fullName>
    </submittedName>
</protein>
<dbReference type="PANTHER" id="PTHR48228">
    <property type="entry name" value="SUCCINYL-COA--D-CITRAMALATE COA-TRANSFERASE"/>
    <property type="match status" value="1"/>
</dbReference>
<dbReference type="GO" id="GO:0016740">
    <property type="term" value="F:transferase activity"/>
    <property type="evidence" value="ECO:0007669"/>
    <property type="project" value="UniProtKB-KW"/>
</dbReference>
<name>A0A1H0NZJ4_9BACT</name>
<accession>A0A1H0NZJ4</accession>
<dbReference type="Gene3D" id="3.30.1540.10">
    <property type="entry name" value="formyl-coa transferase, domain 3"/>
    <property type="match status" value="1"/>
</dbReference>
<gene>
    <name evidence="1" type="ORF">SAMN05660330_01506</name>
</gene>
<dbReference type="SUPFAM" id="SSF89796">
    <property type="entry name" value="CoA-transferase family III (CaiB/BaiF)"/>
    <property type="match status" value="1"/>
</dbReference>
<reference evidence="1 2" key="1">
    <citation type="submission" date="2016-10" db="EMBL/GenBank/DDBJ databases">
        <authorList>
            <person name="de Groot N.N."/>
        </authorList>
    </citation>
    <scope>NUCLEOTIDE SEQUENCE [LARGE SCALE GENOMIC DNA]</scope>
    <source>
        <strain evidence="1 2">DSM 12130</strain>
    </source>
</reference>
<evidence type="ECO:0000313" key="1">
    <source>
        <dbReference type="EMBL" id="SDO97865.1"/>
    </source>
</evidence>
<dbReference type="RefSeq" id="WP_092221408.1">
    <property type="nucleotide sequence ID" value="NZ_FNJI01000008.1"/>
</dbReference>
<dbReference type="Gene3D" id="3.40.50.10540">
    <property type="entry name" value="Crotonobetainyl-coa:carnitine coa-transferase, domain 1"/>
    <property type="match status" value="1"/>
</dbReference>
<dbReference type="Pfam" id="PF02515">
    <property type="entry name" value="CoA_transf_3"/>
    <property type="match status" value="1"/>
</dbReference>
<dbReference type="InterPro" id="IPR003673">
    <property type="entry name" value="CoA-Trfase_fam_III"/>
</dbReference>
<dbReference type="Proteomes" id="UP000199073">
    <property type="component" value="Unassembled WGS sequence"/>
</dbReference>
<proteinExistence type="predicted"/>
<evidence type="ECO:0000313" key="2">
    <source>
        <dbReference type="Proteomes" id="UP000199073"/>
    </source>
</evidence>
<dbReference type="EMBL" id="FNJI01000008">
    <property type="protein sequence ID" value="SDO97865.1"/>
    <property type="molecule type" value="Genomic_DNA"/>
</dbReference>
<dbReference type="InterPro" id="IPR023606">
    <property type="entry name" value="CoA-Trfase_III_dom_1_sf"/>
</dbReference>
<dbReference type="InterPro" id="IPR044855">
    <property type="entry name" value="CoA-Trfase_III_dom3_sf"/>
</dbReference>
<keyword evidence="1" id="KW-0808">Transferase</keyword>